<dbReference type="Proteomes" id="UP000824998">
    <property type="component" value="Unassembled WGS sequence"/>
</dbReference>
<dbReference type="EMBL" id="MU251357">
    <property type="protein sequence ID" value="KAG9239619.1"/>
    <property type="molecule type" value="Genomic_DNA"/>
</dbReference>
<feature type="region of interest" description="Disordered" evidence="1">
    <location>
        <begin position="164"/>
        <end position="193"/>
    </location>
</feature>
<feature type="compositionally biased region" description="Basic and acidic residues" evidence="1">
    <location>
        <begin position="14"/>
        <end position="24"/>
    </location>
</feature>
<feature type="region of interest" description="Disordered" evidence="1">
    <location>
        <begin position="1"/>
        <end position="92"/>
    </location>
</feature>
<organism evidence="2 3">
    <name type="scientific">Amylocarpus encephaloides</name>
    <dbReference type="NCBI Taxonomy" id="45428"/>
    <lineage>
        <taxon>Eukaryota</taxon>
        <taxon>Fungi</taxon>
        <taxon>Dikarya</taxon>
        <taxon>Ascomycota</taxon>
        <taxon>Pezizomycotina</taxon>
        <taxon>Leotiomycetes</taxon>
        <taxon>Helotiales</taxon>
        <taxon>Helotiales incertae sedis</taxon>
        <taxon>Amylocarpus</taxon>
    </lineage>
</organism>
<evidence type="ECO:0000313" key="3">
    <source>
        <dbReference type="Proteomes" id="UP000824998"/>
    </source>
</evidence>
<sequence>MDVTSMLNAGSLDVEQKKMEEIKTQGRSRTPWDAGGYSLPITSKTPMSPPSQQPQRMEFDDNQVESPISPRHKLSDSRSSLSSFTSSLPSATHSRFSSISTVSGSHSLNSIAAEVLSSKSACLHLSSASSGNPPDQLSSEPRTINPTATSESLDALATIAENRLSPQQETDEKPADEPTASTSIPRPSSPSDAILIKRTAVPALRLDTGHHDIARFDFQQQQNLQYLSAPTDRNYQSLLHPRPHKRSASAPDFQSIMDDSTPNGAKHFAEPTPPTSNHPDNVSPTSPPQYPEQPDTPQTALDAVHEIDGPGDIELDPKVCMYIKNCDTESQLRKAISHIFGRNKMCTRLIPDQVWVHYCRKHYQRSRYRNPKEYAKLQCDLVQMQIRRIHEWSRRNHGKNMPGYVANWTLSVRKREQQRLDSLGAKRKRSAGTAGFENDDSDRDLVNDNRALHSVPVTAVPGWLLERTGKGYDTRTVLELFSRLHEEILSDALPCFPDIEILPNIIVNESEDVKEPKGYVRRAHAASVHKRSQSLGVAVKNDSYTAARRQSQPSMWGADASKRRRQNEFDEVVNTVGNGFKPMRLPHRPIFANIVEHQSSEDGYAVNSPGYHSPLAAPTPQRYGARSMAAHLENEHASGGHRPMHQRSQSHDVGSFIRGRSTYSASPSYPPAISFSHTPGAMRAASSYESPTSYMPQNMYARPTIPILGYGHSRHQSSPLAPPVDFHDGRTLYQAQAHMNTPEPAGGYSVESVRGGYASGSPMYSSAPSRNVNTDRR</sequence>
<name>A0A9P7YTM9_9HELO</name>
<dbReference type="AlphaFoldDB" id="A0A9P7YTM9"/>
<protein>
    <recommendedName>
        <fullName evidence="4">ORP1 like protein</fullName>
    </recommendedName>
</protein>
<feature type="compositionally biased region" description="Low complexity" evidence="1">
    <location>
        <begin position="77"/>
        <end position="90"/>
    </location>
</feature>
<evidence type="ECO:0008006" key="4">
    <source>
        <dbReference type="Google" id="ProtNLM"/>
    </source>
</evidence>
<accession>A0A9P7YTM9</accession>
<reference evidence="2" key="1">
    <citation type="journal article" date="2021" name="IMA Fungus">
        <title>Genomic characterization of three marine fungi, including Emericellopsis atlantica sp. nov. with signatures of a generalist lifestyle and marine biomass degradation.</title>
        <authorList>
            <person name="Hagestad O.C."/>
            <person name="Hou L."/>
            <person name="Andersen J.H."/>
            <person name="Hansen E.H."/>
            <person name="Altermark B."/>
            <person name="Li C."/>
            <person name="Kuhnert E."/>
            <person name="Cox R.J."/>
            <person name="Crous P.W."/>
            <person name="Spatafora J.W."/>
            <person name="Lail K."/>
            <person name="Amirebrahimi M."/>
            <person name="Lipzen A."/>
            <person name="Pangilinan J."/>
            <person name="Andreopoulos W."/>
            <person name="Hayes R.D."/>
            <person name="Ng V."/>
            <person name="Grigoriev I.V."/>
            <person name="Jackson S.A."/>
            <person name="Sutton T.D.S."/>
            <person name="Dobson A.D.W."/>
            <person name="Rama T."/>
        </authorList>
    </citation>
    <scope>NUCLEOTIDE SEQUENCE</scope>
    <source>
        <strain evidence="2">TRa018bII</strain>
    </source>
</reference>
<proteinExistence type="predicted"/>
<feature type="region of interest" description="Disordered" evidence="1">
    <location>
        <begin position="422"/>
        <end position="443"/>
    </location>
</feature>
<feature type="compositionally biased region" description="Polar residues" evidence="1">
    <location>
        <begin position="179"/>
        <end position="191"/>
    </location>
</feature>
<comment type="caution">
    <text evidence="2">The sequence shown here is derived from an EMBL/GenBank/DDBJ whole genome shotgun (WGS) entry which is preliminary data.</text>
</comment>
<feature type="region of interest" description="Disordered" evidence="1">
    <location>
        <begin position="235"/>
        <end position="297"/>
    </location>
</feature>
<evidence type="ECO:0000256" key="1">
    <source>
        <dbReference type="SAM" id="MobiDB-lite"/>
    </source>
</evidence>
<feature type="compositionally biased region" description="Polar residues" evidence="1">
    <location>
        <begin position="126"/>
        <end position="147"/>
    </location>
</feature>
<gene>
    <name evidence="2" type="ORF">BJ875DRAFT_479282</name>
</gene>
<evidence type="ECO:0000313" key="2">
    <source>
        <dbReference type="EMBL" id="KAG9239619.1"/>
    </source>
</evidence>
<keyword evidence="3" id="KW-1185">Reference proteome</keyword>
<dbReference type="OrthoDB" id="4161595at2759"/>
<feature type="region of interest" description="Disordered" evidence="1">
    <location>
        <begin position="125"/>
        <end position="147"/>
    </location>
</feature>